<evidence type="ECO:0000256" key="1">
    <source>
        <dbReference type="SAM" id="MobiDB-lite"/>
    </source>
</evidence>
<keyword evidence="3" id="KW-1185">Reference proteome</keyword>
<dbReference type="Proteomes" id="UP000824890">
    <property type="component" value="Unassembled WGS sequence"/>
</dbReference>
<protein>
    <submittedName>
        <fullName evidence="2">Uncharacterized protein</fullName>
    </submittedName>
</protein>
<evidence type="ECO:0000313" key="2">
    <source>
        <dbReference type="EMBL" id="KAH0941357.1"/>
    </source>
</evidence>
<sequence length="123" mass="13622">MTGPVETAPQDDKTMKELKQAFGNKPEKTPLATGRGYGGKNVASEEEDDRNRVVSGEPTGKFFPKKRYVASWADLVICTHGTCRSIREHQLTKPCQYGPRGSPFIGAERVVAGRAMLEQNHFK</sequence>
<name>A0ABQ8EI41_BRANA</name>
<organism evidence="2 3">
    <name type="scientific">Brassica napus</name>
    <name type="common">Rape</name>
    <dbReference type="NCBI Taxonomy" id="3708"/>
    <lineage>
        <taxon>Eukaryota</taxon>
        <taxon>Viridiplantae</taxon>
        <taxon>Streptophyta</taxon>
        <taxon>Embryophyta</taxon>
        <taxon>Tracheophyta</taxon>
        <taxon>Spermatophyta</taxon>
        <taxon>Magnoliopsida</taxon>
        <taxon>eudicotyledons</taxon>
        <taxon>Gunneridae</taxon>
        <taxon>Pentapetalae</taxon>
        <taxon>rosids</taxon>
        <taxon>malvids</taxon>
        <taxon>Brassicales</taxon>
        <taxon>Brassicaceae</taxon>
        <taxon>Brassiceae</taxon>
        <taxon>Brassica</taxon>
    </lineage>
</organism>
<accession>A0ABQ8EI41</accession>
<feature type="region of interest" description="Disordered" evidence="1">
    <location>
        <begin position="1"/>
        <end position="58"/>
    </location>
</feature>
<reference evidence="2 3" key="1">
    <citation type="submission" date="2021-05" db="EMBL/GenBank/DDBJ databases">
        <title>Genome Assembly of Synthetic Allotetraploid Brassica napus Reveals Homoeologous Exchanges between Subgenomes.</title>
        <authorList>
            <person name="Davis J.T."/>
        </authorList>
    </citation>
    <scope>NUCLEOTIDE SEQUENCE [LARGE SCALE GENOMIC DNA]</scope>
    <source>
        <strain evidence="3">cv. Da-Ae</strain>
        <tissue evidence="2">Seedling</tissue>
    </source>
</reference>
<dbReference type="EMBL" id="JAGKQM010000001">
    <property type="protein sequence ID" value="KAH0941357.1"/>
    <property type="molecule type" value="Genomic_DNA"/>
</dbReference>
<feature type="compositionally biased region" description="Basic and acidic residues" evidence="1">
    <location>
        <begin position="10"/>
        <end position="19"/>
    </location>
</feature>
<gene>
    <name evidence="2" type="ORF">HID58_000994</name>
</gene>
<evidence type="ECO:0000313" key="3">
    <source>
        <dbReference type="Proteomes" id="UP000824890"/>
    </source>
</evidence>
<proteinExistence type="predicted"/>
<comment type="caution">
    <text evidence="2">The sequence shown here is derived from an EMBL/GenBank/DDBJ whole genome shotgun (WGS) entry which is preliminary data.</text>
</comment>